<dbReference type="Pfam" id="PF00672">
    <property type="entry name" value="HAMP"/>
    <property type="match status" value="1"/>
</dbReference>
<keyword evidence="10" id="KW-0067">ATP-binding</keyword>
<dbReference type="SMART" id="SM00304">
    <property type="entry name" value="HAMP"/>
    <property type="match status" value="1"/>
</dbReference>
<dbReference type="RefSeq" id="WP_037328790.1">
    <property type="nucleotide sequence ID" value="NZ_JRMW01000043.1"/>
</dbReference>
<dbReference type="eggNOG" id="COG2205">
    <property type="taxonomic scope" value="Bacteria"/>
</dbReference>
<accession>A0A095WZR8</accession>
<evidence type="ECO:0000256" key="4">
    <source>
        <dbReference type="ARBA" id="ARBA00022475"/>
    </source>
</evidence>
<evidence type="ECO:0000256" key="2">
    <source>
        <dbReference type="ARBA" id="ARBA00004651"/>
    </source>
</evidence>
<sequence>MEIGKSLRKTTEKTKNLIESKSIKYTVVKIIMLFVLTTVIGFEIFAYNSIKNYYESSLISSMKNQARISQLQYSSYMSRYDLQEVIIGDKNLFYRQNDSQVQILDNSGVVLFDSIASSQIGSNIDSKDVLDAKEGATGISKDTNSDSKEQILSISYPLKSSDQQVGILRLTSSLDRVNKQINKDAFIYILFGIIISMLALLVSFVAAKSFIKPIKKLIGVSEVLAQGDYSIKADDSRGDEISELASTINLLSENIVKREDMKNEFISSVSHELRTPLTSIKGWAITLQSDTIQKDPEMVSQGLKIIESEGDRLSMMVEDLLDFSRLSSSTFKYNKDKIDIVDLVQQVHTQLYPRCQSEGIKFSFTTFYKSLFVYADINRMKEVFINIIDNAIKFTDLGGHIDITIDLNDGDIEVSVKDDGEGIKEDEIAFVASKFYKGSSSKSQTGLGLSICEEIVKAHDGKLIIKSKYGMGTVVSVVIPRLEDEKNI</sequence>
<dbReference type="PANTHER" id="PTHR45528">
    <property type="entry name" value="SENSOR HISTIDINE KINASE CPXA"/>
    <property type="match status" value="1"/>
</dbReference>
<keyword evidence="13 14" id="KW-0472">Membrane</keyword>
<dbReference type="InterPro" id="IPR003661">
    <property type="entry name" value="HisK_dim/P_dom"/>
</dbReference>
<dbReference type="Gene3D" id="3.30.450.20">
    <property type="entry name" value="PAS domain"/>
    <property type="match status" value="1"/>
</dbReference>
<evidence type="ECO:0000256" key="14">
    <source>
        <dbReference type="SAM" id="Phobius"/>
    </source>
</evidence>
<dbReference type="PRINTS" id="PR00344">
    <property type="entry name" value="BCTRLSENSOR"/>
</dbReference>
<dbReference type="FunFam" id="3.30.565.10:FF:000006">
    <property type="entry name" value="Sensor histidine kinase WalK"/>
    <property type="match status" value="1"/>
</dbReference>
<name>A0A095WZR8_9FIRM</name>
<evidence type="ECO:0000256" key="8">
    <source>
        <dbReference type="ARBA" id="ARBA00022741"/>
    </source>
</evidence>
<dbReference type="GO" id="GO:0000155">
    <property type="term" value="F:phosphorelay sensor kinase activity"/>
    <property type="evidence" value="ECO:0007669"/>
    <property type="project" value="InterPro"/>
</dbReference>
<dbReference type="SUPFAM" id="SSF55874">
    <property type="entry name" value="ATPase domain of HSP90 chaperone/DNA topoisomerase II/histidine kinase"/>
    <property type="match status" value="1"/>
</dbReference>
<keyword evidence="7 14" id="KW-0812">Transmembrane</keyword>
<dbReference type="SMART" id="SM00388">
    <property type="entry name" value="HisKA"/>
    <property type="match status" value="1"/>
</dbReference>
<keyword evidence="6" id="KW-0808">Transferase</keyword>
<evidence type="ECO:0000313" key="17">
    <source>
        <dbReference type="EMBL" id="KGF03113.1"/>
    </source>
</evidence>
<evidence type="ECO:0000256" key="10">
    <source>
        <dbReference type="ARBA" id="ARBA00022840"/>
    </source>
</evidence>
<dbReference type="InterPro" id="IPR036097">
    <property type="entry name" value="HisK_dim/P_sf"/>
</dbReference>
<dbReference type="CDD" id="cd06225">
    <property type="entry name" value="HAMP"/>
    <property type="match status" value="1"/>
</dbReference>
<dbReference type="Gene3D" id="3.30.565.10">
    <property type="entry name" value="Histidine kinase-like ATPase, C-terminal domain"/>
    <property type="match status" value="1"/>
</dbReference>
<dbReference type="GO" id="GO:0005886">
    <property type="term" value="C:plasma membrane"/>
    <property type="evidence" value="ECO:0007669"/>
    <property type="project" value="UniProtKB-SubCell"/>
</dbReference>
<keyword evidence="9 17" id="KW-0418">Kinase</keyword>
<dbReference type="Gene3D" id="1.10.287.130">
    <property type="match status" value="1"/>
</dbReference>
<dbReference type="InterPro" id="IPR029151">
    <property type="entry name" value="Sensor-like_sf"/>
</dbReference>
<comment type="caution">
    <text evidence="17">The sequence shown here is derived from an EMBL/GenBank/DDBJ whole genome shotgun (WGS) entry which is preliminary data.</text>
</comment>
<evidence type="ECO:0000256" key="12">
    <source>
        <dbReference type="ARBA" id="ARBA00023012"/>
    </source>
</evidence>
<dbReference type="SUPFAM" id="SSF158472">
    <property type="entry name" value="HAMP domain-like"/>
    <property type="match status" value="1"/>
</dbReference>
<proteinExistence type="predicted"/>
<evidence type="ECO:0000256" key="1">
    <source>
        <dbReference type="ARBA" id="ARBA00000085"/>
    </source>
</evidence>
<keyword evidence="11 14" id="KW-1133">Transmembrane helix</keyword>
<dbReference type="EMBL" id="JRMW01000043">
    <property type="protein sequence ID" value="KGF03113.1"/>
    <property type="molecule type" value="Genomic_DNA"/>
</dbReference>
<evidence type="ECO:0000256" key="9">
    <source>
        <dbReference type="ARBA" id="ARBA00022777"/>
    </source>
</evidence>
<dbReference type="PROSITE" id="PS50885">
    <property type="entry name" value="HAMP"/>
    <property type="match status" value="1"/>
</dbReference>
<evidence type="ECO:0000256" key="6">
    <source>
        <dbReference type="ARBA" id="ARBA00022679"/>
    </source>
</evidence>
<feature type="domain" description="Histidine kinase" evidence="15">
    <location>
        <begin position="268"/>
        <end position="483"/>
    </location>
</feature>
<comment type="catalytic activity">
    <reaction evidence="1">
        <text>ATP + protein L-histidine = ADP + protein N-phospho-L-histidine.</text>
        <dbReference type="EC" id="2.7.13.3"/>
    </reaction>
</comment>
<dbReference type="Pfam" id="PF00512">
    <property type="entry name" value="HisKA"/>
    <property type="match status" value="1"/>
</dbReference>
<dbReference type="EC" id="2.7.13.3" evidence="3"/>
<dbReference type="Pfam" id="PF02518">
    <property type="entry name" value="HATPase_c"/>
    <property type="match status" value="1"/>
</dbReference>
<evidence type="ECO:0000259" key="16">
    <source>
        <dbReference type="PROSITE" id="PS50885"/>
    </source>
</evidence>
<evidence type="ECO:0000256" key="11">
    <source>
        <dbReference type="ARBA" id="ARBA00022989"/>
    </source>
</evidence>
<dbReference type="FunFam" id="1.10.287.130:FF:000001">
    <property type="entry name" value="Two-component sensor histidine kinase"/>
    <property type="match status" value="1"/>
</dbReference>
<dbReference type="Proteomes" id="UP000029579">
    <property type="component" value="Unassembled WGS sequence"/>
</dbReference>
<dbReference type="SUPFAM" id="SSF103190">
    <property type="entry name" value="Sensory domain-like"/>
    <property type="match status" value="1"/>
</dbReference>
<organism evidence="17 18">
    <name type="scientific">Anaerococcus lactolyticus S7-1-13</name>
    <dbReference type="NCBI Taxonomy" id="1284686"/>
    <lineage>
        <taxon>Bacteria</taxon>
        <taxon>Bacillati</taxon>
        <taxon>Bacillota</taxon>
        <taxon>Tissierellia</taxon>
        <taxon>Tissierellales</taxon>
        <taxon>Peptoniphilaceae</taxon>
        <taxon>Anaerococcus</taxon>
    </lineage>
</organism>
<dbReference type="Gene3D" id="1.10.8.500">
    <property type="entry name" value="HAMP domain in histidine kinase"/>
    <property type="match status" value="1"/>
</dbReference>
<dbReference type="PANTHER" id="PTHR45528:SF1">
    <property type="entry name" value="SENSOR HISTIDINE KINASE CPXA"/>
    <property type="match status" value="1"/>
</dbReference>
<gene>
    <name evidence="17" type="ORF">HMPREF1630_08975</name>
</gene>
<keyword evidence="8" id="KW-0547">Nucleotide-binding</keyword>
<dbReference type="PROSITE" id="PS50109">
    <property type="entry name" value="HIS_KIN"/>
    <property type="match status" value="1"/>
</dbReference>
<dbReference type="CDD" id="cd00082">
    <property type="entry name" value="HisKA"/>
    <property type="match status" value="1"/>
</dbReference>
<dbReference type="SUPFAM" id="SSF47384">
    <property type="entry name" value="Homodimeric domain of signal transducing histidine kinase"/>
    <property type="match status" value="1"/>
</dbReference>
<dbReference type="eggNOG" id="COG5002">
    <property type="taxonomic scope" value="Bacteria"/>
</dbReference>
<dbReference type="CDD" id="cd00075">
    <property type="entry name" value="HATPase"/>
    <property type="match status" value="1"/>
</dbReference>
<dbReference type="InterPro" id="IPR050398">
    <property type="entry name" value="HssS/ArlS-like"/>
</dbReference>
<keyword evidence="12" id="KW-0902">Two-component regulatory system</keyword>
<dbReference type="InterPro" id="IPR003594">
    <property type="entry name" value="HATPase_dom"/>
</dbReference>
<dbReference type="GO" id="GO:0005524">
    <property type="term" value="F:ATP binding"/>
    <property type="evidence" value="ECO:0007669"/>
    <property type="project" value="UniProtKB-KW"/>
</dbReference>
<protein>
    <recommendedName>
        <fullName evidence="3">histidine kinase</fullName>
        <ecNumber evidence="3">2.7.13.3</ecNumber>
    </recommendedName>
</protein>
<dbReference type="InterPro" id="IPR036890">
    <property type="entry name" value="HATPase_C_sf"/>
</dbReference>
<dbReference type="SMART" id="SM00387">
    <property type="entry name" value="HATPase_c"/>
    <property type="match status" value="1"/>
</dbReference>
<feature type="domain" description="HAMP" evidence="16">
    <location>
        <begin position="208"/>
        <end position="260"/>
    </location>
</feature>
<dbReference type="InterPro" id="IPR004358">
    <property type="entry name" value="Sig_transdc_His_kin-like_C"/>
</dbReference>
<evidence type="ECO:0000256" key="13">
    <source>
        <dbReference type="ARBA" id="ARBA00023136"/>
    </source>
</evidence>
<evidence type="ECO:0000313" key="18">
    <source>
        <dbReference type="Proteomes" id="UP000029579"/>
    </source>
</evidence>
<feature type="transmembrane region" description="Helical" evidence="14">
    <location>
        <begin position="185"/>
        <end position="207"/>
    </location>
</feature>
<evidence type="ECO:0000259" key="15">
    <source>
        <dbReference type="PROSITE" id="PS50109"/>
    </source>
</evidence>
<evidence type="ECO:0000256" key="3">
    <source>
        <dbReference type="ARBA" id="ARBA00012438"/>
    </source>
</evidence>
<feature type="transmembrane region" description="Helical" evidence="14">
    <location>
        <begin position="27"/>
        <end position="47"/>
    </location>
</feature>
<dbReference type="InterPro" id="IPR005467">
    <property type="entry name" value="His_kinase_dom"/>
</dbReference>
<keyword evidence="4" id="KW-1003">Cell membrane</keyword>
<evidence type="ECO:0000256" key="5">
    <source>
        <dbReference type="ARBA" id="ARBA00022553"/>
    </source>
</evidence>
<reference evidence="17 18" key="1">
    <citation type="submission" date="2014-07" db="EMBL/GenBank/DDBJ databases">
        <authorList>
            <person name="McCorrison J."/>
            <person name="Sanka R."/>
            <person name="Torralba M."/>
            <person name="Gillis M."/>
            <person name="Haft D.H."/>
            <person name="Methe B."/>
            <person name="Sutton G."/>
            <person name="Nelson K.E."/>
        </authorList>
    </citation>
    <scope>NUCLEOTIDE SEQUENCE [LARGE SCALE GENOMIC DNA]</scope>
    <source>
        <strain evidence="17 18">S7-1-13</strain>
    </source>
</reference>
<dbReference type="InterPro" id="IPR003660">
    <property type="entry name" value="HAMP_dom"/>
</dbReference>
<comment type="subcellular location">
    <subcellularLocation>
        <location evidence="2">Cell membrane</location>
        <topology evidence="2">Multi-pass membrane protein</topology>
    </subcellularLocation>
</comment>
<keyword evidence="5" id="KW-0597">Phosphoprotein</keyword>
<dbReference type="AlphaFoldDB" id="A0A095WZR8"/>
<evidence type="ECO:0000256" key="7">
    <source>
        <dbReference type="ARBA" id="ARBA00022692"/>
    </source>
</evidence>